<sequence length="404" mass="43440">MNEFVETLLDLPWQVGDPKPAYDVVIIGAGGHGLATAYYLATRHGITNVCVLDANYIGSGNSGRNTTIIRSNYGIPESVAFYQHSLEMYQQLEAETGSWIMHSTKGQIWLAHSVSTARTERTRALMNEACGAKTDYIGPEEIKRLCPQIDLTGGGRYPVQGASYHHEGATARHDRVVWTYAQGALRNGVHVFQHTPVTGLLKDGDRVTGVQTPKGNISAGVVLSAVGGHVSTVAGWAGVRLPIRTHALQAFVTNAYAQEFAPIVSSNDLVFYISQTPRGQMLIGAEYDRQASYRTSTSYSYLQACSAKATTLFPFLSKLRILRSWAGICDVSTDFSPILGHTGVDGLMISTGWGTWGFKAIPAAGEQLAELIATGTAPPLIAPFGLDRFAKEAAMADPSSAGTR</sequence>
<dbReference type="EMBL" id="CAFBIY010000180">
    <property type="protein sequence ID" value="CAB4852967.1"/>
    <property type="molecule type" value="Genomic_DNA"/>
</dbReference>
<dbReference type="SUPFAM" id="SSF54373">
    <property type="entry name" value="FAD-linked reductases, C-terminal domain"/>
    <property type="match status" value="1"/>
</dbReference>
<dbReference type="EMBL" id="CAEZYF010000002">
    <property type="protein sequence ID" value="CAB4708447.1"/>
    <property type="molecule type" value="Genomic_DNA"/>
</dbReference>
<protein>
    <submittedName>
        <fullName evidence="4">Unannotated protein</fullName>
    </submittedName>
</protein>
<organism evidence="4">
    <name type="scientific">freshwater metagenome</name>
    <dbReference type="NCBI Taxonomy" id="449393"/>
    <lineage>
        <taxon>unclassified sequences</taxon>
        <taxon>metagenomes</taxon>
        <taxon>ecological metagenomes</taxon>
    </lineage>
</organism>
<evidence type="ECO:0000313" key="4">
    <source>
        <dbReference type="EMBL" id="CAB4708447.1"/>
    </source>
</evidence>
<gene>
    <name evidence="4" type="ORF">UFOPK2656_00507</name>
    <name evidence="5" type="ORF">UFOPK3267_02491</name>
    <name evidence="6" type="ORF">UFOPK3651_00275</name>
    <name evidence="7" type="ORF">UFOPK3931_00595</name>
    <name evidence="3" type="ORF">UFOPK4189_00504</name>
</gene>
<dbReference type="AlphaFoldDB" id="A0A6J6QB74"/>
<dbReference type="PANTHER" id="PTHR13847:SF287">
    <property type="entry name" value="FAD-DEPENDENT OXIDOREDUCTASE DOMAIN-CONTAINING PROTEIN 1"/>
    <property type="match status" value="1"/>
</dbReference>
<keyword evidence="1" id="KW-0560">Oxidoreductase</keyword>
<evidence type="ECO:0000256" key="1">
    <source>
        <dbReference type="ARBA" id="ARBA00023002"/>
    </source>
</evidence>
<dbReference type="Pfam" id="PF01266">
    <property type="entry name" value="DAO"/>
    <property type="match status" value="1"/>
</dbReference>
<feature type="domain" description="FAD dependent oxidoreductase" evidence="2">
    <location>
        <begin position="23"/>
        <end position="371"/>
    </location>
</feature>
<dbReference type="InterPro" id="IPR036188">
    <property type="entry name" value="FAD/NAD-bd_sf"/>
</dbReference>
<dbReference type="EMBL" id="CAESGF010000002">
    <property type="protein sequence ID" value="CAB4362724.1"/>
    <property type="molecule type" value="Genomic_DNA"/>
</dbReference>
<reference evidence="4" key="1">
    <citation type="submission" date="2020-05" db="EMBL/GenBank/DDBJ databases">
        <authorList>
            <person name="Chiriac C."/>
            <person name="Salcher M."/>
            <person name="Ghai R."/>
            <person name="Kavagutti S V."/>
        </authorList>
    </citation>
    <scope>NUCLEOTIDE SEQUENCE</scope>
</reference>
<dbReference type="SUPFAM" id="SSF51905">
    <property type="entry name" value="FAD/NAD(P)-binding domain"/>
    <property type="match status" value="1"/>
</dbReference>
<dbReference type="EMBL" id="CAFBMT010000001">
    <property type="protein sequence ID" value="CAB4912125.1"/>
    <property type="molecule type" value="Genomic_DNA"/>
</dbReference>
<proteinExistence type="predicted"/>
<dbReference type="Gene3D" id="3.30.9.10">
    <property type="entry name" value="D-Amino Acid Oxidase, subunit A, domain 2"/>
    <property type="match status" value="1"/>
</dbReference>
<evidence type="ECO:0000313" key="5">
    <source>
        <dbReference type="EMBL" id="CAB4852967.1"/>
    </source>
</evidence>
<evidence type="ECO:0000313" key="6">
    <source>
        <dbReference type="EMBL" id="CAB4912125.1"/>
    </source>
</evidence>
<dbReference type="Gene3D" id="3.50.50.60">
    <property type="entry name" value="FAD/NAD(P)-binding domain"/>
    <property type="match status" value="1"/>
</dbReference>
<evidence type="ECO:0000313" key="7">
    <source>
        <dbReference type="EMBL" id="CAB4977583.1"/>
    </source>
</evidence>
<evidence type="ECO:0000259" key="2">
    <source>
        <dbReference type="Pfam" id="PF01266"/>
    </source>
</evidence>
<dbReference type="GO" id="GO:0005737">
    <property type="term" value="C:cytoplasm"/>
    <property type="evidence" value="ECO:0007669"/>
    <property type="project" value="TreeGrafter"/>
</dbReference>
<dbReference type="PANTHER" id="PTHR13847">
    <property type="entry name" value="SARCOSINE DEHYDROGENASE-RELATED"/>
    <property type="match status" value="1"/>
</dbReference>
<dbReference type="InterPro" id="IPR006076">
    <property type="entry name" value="FAD-dep_OxRdtase"/>
</dbReference>
<accession>A0A6J6QB74</accession>
<name>A0A6J6QB74_9ZZZZ</name>
<dbReference type="EMBL" id="CAFBOL010000009">
    <property type="protein sequence ID" value="CAB4977583.1"/>
    <property type="molecule type" value="Genomic_DNA"/>
</dbReference>
<dbReference type="GO" id="GO:0016491">
    <property type="term" value="F:oxidoreductase activity"/>
    <property type="evidence" value="ECO:0007669"/>
    <property type="project" value="UniProtKB-KW"/>
</dbReference>
<evidence type="ECO:0000313" key="3">
    <source>
        <dbReference type="EMBL" id="CAB4362724.1"/>
    </source>
</evidence>